<protein>
    <submittedName>
        <fullName evidence="1">Uncharacterized protein</fullName>
    </submittedName>
</protein>
<dbReference type="EMBL" id="CAXITT010000229">
    <property type="protein sequence ID" value="CAL1536425.1"/>
    <property type="molecule type" value="Genomic_DNA"/>
</dbReference>
<name>A0AAV2HSL9_LYMST</name>
<gene>
    <name evidence="1" type="ORF">GSLYS_00010338001</name>
</gene>
<proteinExistence type="predicted"/>
<dbReference type="AlphaFoldDB" id="A0AAV2HSL9"/>
<reference evidence="1 2" key="1">
    <citation type="submission" date="2024-04" db="EMBL/GenBank/DDBJ databases">
        <authorList>
            <consortium name="Genoscope - CEA"/>
            <person name="William W."/>
        </authorList>
    </citation>
    <scope>NUCLEOTIDE SEQUENCE [LARGE SCALE GENOMIC DNA]</scope>
</reference>
<sequence>MTALQDYVIFIRLLWVMSYKPVTTFSCKFTDSPKNRVSIDPLLETTAFCRRGLIDGRDSFVLRAIINYADLQYPHWSSVGVITNERCVSPRFSQPISILSSYLLLPNV</sequence>
<keyword evidence="2" id="KW-1185">Reference proteome</keyword>
<evidence type="ECO:0000313" key="2">
    <source>
        <dbReference type="Proteomes" id="UP001497497"/>
    </source>
</evidence>
<dbReference type="Proteomes" id="UP001497497">
    <property type="component" value="Unassembled WGS sequence"/>
</dbReference>
<organism evidence="1 2">
    <name type="scientific">Lymnaea stagnalis</name>
    <name type="common">Great pond snail</name>
    <name type="synonym">Helix stagnalis</name>
    <dbReference type="NCBI Taxonomy" id="6523"/>
    <lineage>
        <taxon>Eukaryota</taxon>
        <taxon>Metazoa</taxon>
        <taxon>Spiralia</taxon>
        <taxon>Lophotrochozoa</taxon>
        <taxon>Mollusca</taxon>
        <taxon>Gastropoda</taxon>
        <taxon>Heterobranchia</taxon>
        <taxon>Euthyneura</taxon>
        <taxon>Panpulmonata</taxon>
        <taxon>Hygrophila</taxon>
        <taxon>Lymnaeoidea</taxon>
        <taxon>Lymnaeidae</taxon>
        <taxon>Lymnaea</taxon>
    </lineage>
</organism>
<comment type="caution">
    <text evidence="1">The sequence shown here is derived from an EMBL/GenBank/DDBJ whole genome shotgun (WGS) entry which is preliminary data.</text>
</comment>
<accession>A0AAV2HSL9</accession>
<feature type="non-terminal residue" evidence="1">
    <location>
        <position position="108"/>
    </location>
</feature>
<evidence type="ECO:0000313" key="1">
    <source>
        <dbReference type="EMBL" id="CAL1536425.1"/>
    </source>
</evidence>